<feature type="domain" description="Bacterial bifunctional deaminase-reductase C-terminal" evidence="1">
    <location>
        <begin position="2"/>
        <end position="40"/>
    </location>
</feature>
<organism evidence="2 3">
    <name type="scientific">Williamsia marianensis</name>
    <dbReference type="NCBI Taxonomy" id="85044"/>
    <lineage>
        <taxon>Bacteria</taxon>
        <taxon>Bacillati</taxon>
        <taxon>Actinomycetota</taxon>
        <taxon>Actinomycetes</taxon>
        <taxon>Mycobacteriales</taxon>
        <taxon>Nocardiaceae</taxon>
        <taxon>Williamsia</taxon>
    </lineage>
</organism>
<accession>A0A2G3PH66</accession>
<dbReference type="EMBL" id="PEBD01000010">
    <property type="protein sequence ID" value="PHV65157.1"/>
    <property type="molecule type" value="Genomic_DNA"/>
</dbReference>
<dbReference type="Pfam" id="PF01872">
    <property type="entry name" value="RibD_C"/>
    <property type="match status" value="1"/>
</dbReference>
<dbReference type="GO" id="GO:0008703">
    <property type="term" value="F:5-amino-6-(5-phosphoribosylamino)uracil reductase activity"/>
    <property type="evidence" value="ECO:0007669"/>
    <property type="project" value="InterPro"/>
</dbReference>
<sequence length="68" mass="7386">MGGADVADQFLRADRVDELRLRIATVILGAGTPLRKNLSHVELVQTDVASTPHGIRATYSMRSGEPRV</sequence>
<evidence type="ECO:0000313" key="2">
    <source>
        <dbReference type="EMBL" id="PHV65157.1"/>
    </source>
</evidence>
<gene>
    <name evidence="2" type="ORF">CSW57_15125</name>
</gene>
<reference evidence="2 3" key="1">
    <citation type="submission" date="2017-10" db="EMBL/GenBank/DDBJ databases">
        <title>The draft genome sequence of Williamsia sp. BULT 1.1 isolated from the semi-arid grassland soils from South Africa.</title>
        <authorList>
            <person name="Kabwe M.H."/>
            <person name="Govender N."/>
            <person name="Mutseka Lunga P."/>
            <person name="Vikram S."/>
            <person name="Makhalanyane T.P."/>
        </authorList>
    </citation>
    <scope>NUCLEOTIDE SEQUENCE [LARGE SCALE GENOMIC DNA]</scope>
    <source>
        <strain evidence="2 3">BULT 1.1</strain>
    </source>
</reference>
<dbReference type="RefSeq" id="WP_099383582.1">
    <property type="nucleotide sequence ID" value="NZ_PEBD01000010.1"/>
</dbReference>
<dbReference type="GO" id="GO:0009231">
    <property type="term" value="P:riboflavin biosynthetic process"/>
    <property type="evidence" value="ECO:0007669"/>
    <property type="project" value="InterPro"/>
</dbReference>
<dbReference type="Gene3D" id="3.40.430.10">
    <property type="entry name" value="Dihydrofolate Reductase, subunit A"/>
    <property type="match status" value="1"/>
</dbReference>
<dbReference type="InterPro" id="IPR024072">
    <property type="entry name" value="DHFR-like_dom_sf"/>
</dbReference>
<proteinExistence type="predicted"/>
<evidence type="ECO:0000313" key="3">
    <source>
        <dbReference type="Proteomes" id="UP000225108"/>
    </source>
</evidence>
<name>A0A2G3PH66_WILMA</name>
<comment type="caution">
    <text evidence="2">The sequence shown here is derived from an EMBL/GenBank/DDBJ whole genome shotgun (WGS) entry which is preliminary data.</text>
</comment>
<evidence type="ECO:0000259" key="1">
    <source>
        <dbReference type="Pfam" id="PF01872"/>
    </source>
</evidence>
<dbReference type="AlphaFoldDB" id="A0A2G3PH66"/>
<dbReference type="Proteomes" id="UP000225108">
    <property type="component" value="Unassembled WGS sequence"/>
</dbReference>
<protein>
    <recommendedName>
        <fullName evidence="1">Bacterial bifunctional deaminase-reductase C-terminal domain-containing protein</fullName>
    </recommendedName>
</protein>
<dbReference type="SUPFAM" id="SSF53597">
    <property type="entry name" value="Dihydrofolate reductase-like"/>
    <property type="match status" value="1"/>
</dbReference>
<dbReference type="InterPro" id="IPR002734">
    <property type="entry name" value="RibDG_C"/>
</dbReference>